<organism evidence="2 3">
    <name type="scientific">Solanum commersonii</name>
    <name type="common">Commerson's wild potato</name>
    <name type="synonym">Commerson's nightshade</name>
    <dbReference type="NCBI Taxonomy" id="4109"/>
    <lineage>
        <taxon>Eukaryota</taxon>
        <taxon>Viridiplantae</taxon>
        <taxon>Streptophyta</taxon>
        <taxon>Embryophyta</taxon>
        <taxon>Tracheophyta</taxon>
        <taxon>Spermatophyta</taxon>
        <taxon>Magnoliopsida</taxon>
        <taxon>eudicotyledons</taxon>
        <taxon>Gunneridae</taxon>
        <taxon>Pentapetalae</taxon>
        <taxon>asterids</taxon>
        <taxon>lamiids</taxon>
        <taxon>Solanales</taxon>
        <taxon>Solanaceae</taxon>
        <taxon>Solanoideae</taxon>
        <taxon>Solaneae</taxon>
        <taxon>Solanum</taxon>
    </lineage>
</organism>
<dbReference type="EMBL" id="JACXVP010000010">
    <property type="protein sequence ID" value="KAG5582159.1"/>
    <property type="molecule type" value="Genomic_DNA"/>
</dbReference>
<gene>
    <name evidence="2" type="ORF">H5410_052786</name>
</gene>
<proteinExistence type="predicted"/>
<sequence>MLPSPYLMRLLVLDPNGKKFQKPVIYDWEPKFCPTCLVSGHSCPPKGREEAKAPNEQPKHRQEPGIVVKEMKTKGTVQVVSVQEALVAPAQQMLLSRQQNQTDIAQQQSDGLQMQQPMCCSSLELAGRLIFDVGAWITSSSELGARWFAGDDVAAVGFRRLFVASSLESVWLLTSSPELVALLLLSTVNWSQKLAGERGFGGKEGLCGYSGGEGIWVVAAAVLGCDGEVRAGSFSGGSGFVGNGVVWVVYWWGSGGFKLYFCRRREVDSGGSFKELIEGFEMVKIEISLGFIRPSLFLAYGSLWV</sequence>
<feature type="compositionally biased region" description="Basic and acidic residues" evidence="1">
    <location>
        <begin position="46"/>
        <end position="63"/>
    </location>
</feature>
<accession>A0A9J5X363</accession>
<dbReference type="OrthoDB" id="10484720at2759"/>
<name>A0A9J5X363_SOLCO</name>
<feature type="region of interest" description="Disordered" evidence="1">
    <location>
        <begin position="44"/>
        <end position="63"/>
    </location>
</feature>
<reference evidence="2 3" key="1">
    <citation type="submission" date="2020-09" db="EMBL/GenBank/DDBJ databases">
        <title>De no assembly of potato wild relative species, Solanum commersonii.</title>
        <authorList>
            <person name="Cho K."/>
        </authorList>
    </citation>
    <scope>NUCLEOTIDE SEQUENCE [LARGE SCALE GENOMIC DNA]</scope>
    <source>
        <strain evidence="2">LZ3.2</strain>
        <tissue evidence="2">Leaf</tissue>
    </source>
</reference>
<dbReference type="Proteomes" id="UP000824120">
    <property type="component" value="Chromosome 10"/>
</dbReference>
<comment type="caution">
    <text evidence="2">The sequence shown here is derived from an EMBL/GenBank/DDBJ whole genome shotgun (WGS) entry which is preliminary data.</text>
</comment>
<dbReference type="AlphaFoldDB" id="A0A9J5X363"/>
<keyword evidence="3" id="KW-1185">Reference proteome</keyword>
<evidence type="ECO:0000313" key="2">
    <source>
        <dbReference type="EMBL" id="KAG5582159.1"/>
    </source>
</evidence>
<protein>
    <submittedName>
        <fullName evidence="2">Uncharacterized protein</fullName>
    </submittedName>
</protein>
<evidence type="ECO:0000256" key="1">
    <source>
        <dbReference type="SAM" id="MobiDB-lite"/>
    </source>
</evidence>
<evidence type="ECO:0000313" key="3">
    <source>
        <dbReference type="Proteomes" id="UP000824120"/>
    </source>
</evidence>